<dbReference type="SMART" id="SM00382">
    <property type="entry name" value="AAA"/>
    <property type="match status" value="1"/>
</dbReference>
<dbReference type="SUPFAM" id="SSF50331">
    <property type="entry name" value="MOP-like"/>
    <property type="match status" value="1"/>
</dbReference>
<dbReference type="Pfam" id="PF00005">
    <property type="entry name" value="ABC_tran"/>
    <property type="match status" value="1"/>
</dbReference>
<dbReference type="Gene3D" id="2.40.50.100">
    <property type="match status" value="1"/>
</dbReference>
<dbReference type="InterPro" id="IPR008995">
    <property type="entry name" value="Mo/tungstate-bd_C_term_dom"/>
</dbReference>
<reference evidence="7 8" key="1">
    <citation type="submission" date="2019-08" db="EMBL/GenBank/DDBJ databases">
        <title>Archangium and Cystobacter genomes.</title>
        <authorList>
            <person name="Chen I.-C.K."/>
            <person name="Wielgoss S."/>
        </authorList>
    </citation>
    <scope>NUCLEOTIDE SEQUENCE [LARGE SCALE GENOMIC DNA]</scope>
    <source>
        <strain evidence="7 8">Cbm 6</strain>
    </source>
</reference>
<organism evidence="7 8">
    <name type="scientific">Archangium minus</name>
    <dbReference type="NCBI Taxonomy" id="83450"/>
    <lineage>
        <taxon>Bacteria</taxon>
        <taxon>Pseudomonadati</taxon>
        <taxon>Myxococcota</taxon>
        <taxon>Myxococcia</taxon>
        <taxon>Myxococcales</taxon>
        <taxon>Cystobacterineae</taxon>
        <taxon>Archangiaceae</taxon>
        <taxon>Archangium</taxon>
    </lineage>
</organism>
<dbReference type="InterPro" id="IPR003439">
    <property type="entry name" value="ABC_transporter-like_ATP-bd"/>
</dbReference>
<dbReference type="Gene3D" id="3.40.50.300">
    <property type="entry name" value="P-loop containing nucleotide triphosphate hydrolases"/>
    <property type="match status" value="1"/>
</dbReference>
<dbReference type="PANTHER" id="PTHR43875:SF1">
    <property type="entry name" value="OSMOPROTECTIVE COMPOUNDS UPTAKE ATP-BINDING PROTEIN GGTA"/>
    <property type="match status" value="1"/>
</dbReference>
<evidence type="ECO:0000313" key="8">
    <source>
        <dbReference type="Proteomes" id="UP001611383"/>
    </source>
</evidence>
<dbReference type="SUPFAM" id="SSF52540">
    <property type="entry name" value="P-loop containing nucleoside triphosphate hydrolases"/>
    <property type="match status" value="1"/>
</dbReference>
<evidence type="ECO:0000256" key="5">
    <source>
        <dbReference type="ARBA" id="ARBA00023136"/>
    </source>
</evidence>
<gene>
    <name evidence="7" type="ORF">F0U60_08365</name>
</gene>
<dbReference type="InterPro" id="IPR013611">
    <property type="entry name" value="Transp-assoc_OB_typ2"/>
</dbReference>
<dbReference type="Proteomes" id="UP001611383">
    <property type="component" value="Chromosome"/>
</dbReference>
<evidence type="ECO:0000256" key="3">
    <source>
        <dbReference type="ARBA" id="ARBA00022741"/>
    </source>
</evidence>
<sequence length="389" mass="42657">MRAAVTHGVAHIEGIHRVRHGIELDRVTRVVDGELHLADINLKLEPGAFIVLLGRTRAGKTSLLRLLAGLDKPTSGRLLVDGADVTHVDVRRRDVAMVYQQFVNYPSLTVYENIASPLRLAGKLSKQDIDRRVRETAAALRLEPFLQRLPAELSGGQQQRTAMARALAKDASLLLLDEPLANLDYKLREELRAEMRQLFRNRPAVVVYATTEPTEALLLGGKTVVLHEGRLLQQGPTLEVYQAPATERVGQVFSDPQMNLWDVEITADAGARLSPEVTFPLSGHLRALAPGRYRLGVRAHHVRLARAAPDDVRIPAHVEVEEVSGSETLVHAAHAGLALGAQVEGVHRHPYGAPVELFVPPSKMFVFGPEGRLVAAPPFTPEEPAYGQN</sequence>
<evidence type="ECO:0000256" key="2">
    <source>
        <dbReference type="ARBA" id="ARBA00022475"/>
    </source>
</evidence>
<keyword evidence="2" id="KW-1003">Cell membrane</keyword>
<evidence type="ECO:0000256" key="1">
    <source>
        <dbReference type="ARBA" id="ARBA00022448"/>
    </source>
</evidence>
<dbReference type="CDD" id="cd03259">
    <property type="entry name" value="ABC_Carb_Solutes_like"/>
    <property type="match status" value="1"/>
</dbReference>
<keyword evidence="4 7" id="KW-0067">ATP-binding</keyword>
<dbReference type="Gene3D" id="2.40.50.140">
    <property type="entry name" value="Nucleic acid-binding proteins"/>
    <property type="match status" value="1"/>
</dbReference>
<accession>A0ABY9WK27</accession>
<dbReference type="GO" id="GO:0005524">
    <property type="term" value="F:ATP binding"/>
    <property type="evidence" value="ECO:0007669"/>
    <property type="project" value="UniProtKB-KW"/>
</dbReference>
<evidence type="ECO:0000313" key="7">
    <source>
        <dbReference type="EMBL" id="WNG44114.1"/>
    </source>
</evidence>
<evidence type="ECO:0000259" key="6">
    <source>
        <dbReference type="PROSITE" id="PS50893"/>
    </source>
</evidence>
<keyword evidence="8" id="KW-1185">Reference proteome</keyword>
<dbReference type="InterPro" id="IPR015853">
    <property type="entry name" value="ABC_transpr_FbpC"/>
</dbReference>
<dbReference type="InterPro" id="IPR003593">
    <property type="entry name" value="AAA+_ATPase"/>
</dbReference>
<dbReference type="InterPro" id="IPR027417">
    <property type="entry name" value="P-loop_NTPase"/>
</dbReference>
<dbReference type="InterPro" id="IPR012340">
    <property type="entry name" value="NA-bd_OB-fold"/>
</dbReference>
<feature type="domain" description="ABC transporter" evidence="6">
    <location>
        <begin position="22"/>
        <end position="253"/>
    </location>
</feature>
<evidence type="ECO:0000256" key="4">
    <source>
        <dbReference type="ARBA" id="ARBA00022840"/>
    </source>
</evidence>
<name>A0ABY9WK27_9BACT</name>
<dbReference type="Pfam" id="PF08402">
    <property type="entry name" value="TOBE_2"/>
    <property type="match status" value="1"/>
</dbReference>
<dbReference type="PROSITE" id="PS50893">
    <property type="entry name" value="ABC_TRANSPORTER_2"/>
    <property type="match status" value="1"/>
</dbReference>
<keyword evidence="1" id="KW-0813">Transport</keyword>
<keyword evidence="5" id="KW-0472">Membrane</keyword>
<keyword evidence="3" id="KW-0547">Nucleotide-binding</keyword>
<dbReference type="InterPro" id="IPR047641">
    <property type="entry name" value="ABC_transpr_MalK/UgpC-like"/>
</dbReference>
<dbReference type="EMBL" id="CP043494">
    <property type="protein sequence ID" value="WNG44114.1"/>
    <property type="molecule type" value="Genomic_DNA"/>
</dbReference>
<protein>
    <submittedName>
        <fullName evidence="7">ABC transporter ATP-binding protein</fullName>
    </submittedName>
</protein>
<dbReference type="PANTHER" id="PTHR43875">
    <property type="entry name" value="MALTODEXTRIN IMPORT ATP-BINDING PROTEIN MSMX"/>
    <property type="match status" value="1"/>
</dbReference>
<proteinExistence type="predicted"/>